<feature type="transmembrane region" description="Helical" evidence="2">
    <location>
        <begin position="86"/>
        <end position="110"/>
    </location>
</feature>
<evidence type="ECO:0000256" key="1">
    <source>
        <dbReference type="SAM" id="MobiDB-lite"/>
    </source>
</evidence>
<feature type="transmembrane region" description="Helical" evidence="2">
    <location>
        <begin position="142"/>
        <end position="175"/>
    </location>
</feature>
<keyword evidence="2" id="KW-0472">Membrane</keyword>
<protein>
    <submittedName>
        <fullName evidence="3">Uncharacterized protein</fullName>
    </submittedName>
</protein>
<feature type="transmembrane region" description="Helical" evidence="2">
    <location>
        <begin position="117"/>
        <end position="136"/>
    </location>
</feature>
<reference evidence="3" key="1">
    <citation type="submission" date="2023-06" db="EMBL/GenBank/DDBJ databases">
        <authorList>
            <consortium name="Lawrence Berkeley National Laboratory"/>
            <person name="Ahrendt S."/>
            <person name="Sahu N."/>
            <person name="Indic B."/>
            <person name="Wong-Bajracharya J."/>
            <person name="Merenyi Z."/>
            <person name="Ke H.-M."/>
            <person name="Monk M."/>
            <person name="Kocsube S."/>
            <person name="Drula E."/>
            <person name="Lipzen A."/>
            <person name="Balint B."/>
            <person name="Henrissat B."/>
            <person name="Andreopoulos B."/>
            <person name="Martin F.M."/>
            <person name="Harder C.B."/>
            <person name="Rigling D."/>
            <person name="Ford K.L."/>
            <person name="Foster G.D."/>
            <person name="Pangilinan J."/>
            <person name="Papanicolaou A."/>
            <person name="Barry K."/>
            <person name="LaButti K."/>
            <person name="Viragh M."/>
            <person name="Koriabine M."/>
            <person name="Yan M."/>
            <person name="Riley R."/>
            <person name="Champramary S."/>
            <person name="Plett K.L."/>
            <person name="Tsai I.J."/>
            <person name="Slot J."/>
            <person name="Sipos G."/>
            <person name="Plett J."/>
            <person name="Nagy L.G."/>
            <person name="Grigoriev I.V."/>
        </authorList>
    </citation>
    <scope>NUCLEOTIDE SEQUENCE</scope>
    <source>
        <strain evidence="3">HWK02</strain>
    </source>
</reference>
<feature type="transmembrane region" description="Helical" evidence="2">
    <location>
        <begin position="39"/>
        <end position="66"/>
    </location>
</feature>
<name>A0AA39PFT1_9AGAR</name>
<sequence>MLTWASKFYLFLHMVYIPELLLVHWNIFINKCRPRQRALVIIVILLHVLITVNIAANWAFTSSAFIQNGQSFWTVYSKLDGLNQAAYLETGIAASMGTILSDSYIIWCCWEVWGRRWIVVLLPILSLISATVSKIIEIRQEYFGILSTVFVTLFFSSTLVTTLWCTALIIIRILIVTGVRQEAGGRVRVYRRFIEVLVESSAIYSIAQVFFLAFFLCNIFGWYYADAIAGAAKGIAPTLLIGRAAAGHTRPTEDHDEATPVSTLRFQPSLRSSRPSQIVTSGFRESDSQRAVLERDIEAQTEQPGDPIASAPADIQ</sequence>
<comment type="caution">
    <text evidence="3">The sequence shown here is derived from an EMBL/GenBank/DDBJ whole genome shotgun (WGS) entry which is preliminary data.</text>
</comment>
<keyword evidence="2" id="KW-1133">Transmembrane helix</keyword>
<evidence type="ECO:0000313" key="4">
    <source>
        <dbReference type="Proteomes" id="UP001175228"/>
    </source>
</evidence>
<organism evidence="3 4">
    <name type="scientific">Armillaria luteobubalina</name>
    <dbReference type="NCBI Taxonomy" id="153913"/>
    <lineage>
        <taxon>Eukaryota</taxon>
        <taxon>Fungi</taxon>
        <taxon>Dikarya</taxon>
        <taxon>Basidiomycota</taxon>
        <taxon>Agaricomycotina</taxon>
        <taxon>Agaricomycetes</taxon>
        <taxon>Agaricomycetidae</taxon>
        <taxon>Agaricales</taxon>
        <taxon>Marasmiineae</taxon>
        <taxon>Physalacriaceae</taxon>
        <taxon>Armillaria</taxon>
    </lineage>
</organism>
<dbReference type="AlphaFoldDB" id="A0AA39PFT1"/>
<evidence type="ECO:0000313" key="3">
    <source>
        <dbReference type="EMBL" id="KAK0483065.1"/>
    </source>
</evidence>
<accession>A0AA39PFT1</accession>
<keyword evidence="2" id="KW-0812">Transmembrane</keyword>
<proteinExistence type="predicted"/>
<dbReference type="Proteomes" id="UP001175228">
    <property type="component" value="Unassembled WGS sequence"/>
</dbReference>
<evidence type="ECO:0000256" key="2">
    <source>
        <dbReference type="SAM" id="Phobius"/>
    </source>
</evidence>
<dbReference type="EMBL" id="JAUEPU010000060">
    <property type="protein sequence ID" value="KAK0483065.1"/>
    <property type="molecule type" value="Genomic_DNA"/>
</dbReference>
<keyword evidence="4" id="KW-1185">Reference proteome</keyword>
<feature type="transmembrane region" description="Helical" evidence="2">
    <location>
        <begin position="196"/>
        <end position="225"/>
    </location>
</feature>
<gene>
    <name evidence="3" type="ORF">EDD18DRAFT_753446</name>
</gene>
<feature type="region of interest" description="Disordered" evidence="1">
    <location>
        <begin position="294"/>
        <end position="316"/>
    </location>
</feature>
<feature type="transmembrane region" description="Helical" evidence="2">
    <location>
        <begin position="6"/>
        <end position="27"/>
    </location>
</feature>